<reference evidence="2" key="1">
    <citation type="submission" date="2022-03" db="EMBL/GenBank/DDBJ databases">
        <authorList>
            <person name="Sayadi A."/>
        </authorList>
    </citation>
    <scope>NUCLEOTIDE SEQUENCE</scope>
</reference>
<keyword evidence="3" id="KW-1185">Reference proteome</keyword>
<dbReference type="SMART" id="SM00355">
    <property type="entry name" value="ZnF_C2H2"/>
    <property type="match status" value="3"/>
</dbReference>
<evidence type="ECO:0000259" key="1">
    <source>
        <dbReference type="SMART" id="SM00355"/>
    </source>
</evidence>
<accession>A0A9P0P0Q4</accession>
<dbReference type="OrthoDB" id="6720802at2759"/>
<dbReference type="InterPro" id="IPR013087">
    <property type="entry name" value="Znf_C2H2_type"/>
</dbReference>
<feature type="domain" description="C2H2-type" evidence="1">
    <location>
        <begin position="99"/>
        <end position="122"/>
    </location>
</feature>
<organism evidence="2 3">
    <name type="scientific">Acanthoscelides obtectus</name>
    <name type="common">Bean weevil</name>
    <name type="synonym">Bruchus obtectus</name>
    <dbReference type="NCBI Taxonomy" id="200917"/>
    <lineage>
        <taxon>Eukaryota</taxon>
        <taxon>Metazoa</taxon>
        <taxon>Ecdysozoa</taxon>
        <taxon>Arthropoda</taxon>
        <taxon>Hexapoda</taxon>
        <taxon>Insecta</taxon>
        <taxon>Pterygota</taxon>
        <taxon>Neoptera</taxon>
        <taxon>Endopterygota</taxon>
        <taxon>Coleoptera</taxon>
        <taxon>Polyphaga</taxon>
        <taxon>Cucujiformia</taxon>
        <taxon>Chrysomeloidea</taxon>
        <taxon>Chrysomelidae</taxon>
        <taxon>Bruchinae</taxon>
        <taxon>Bruchini</taxon>
        <taxon>Acanthoscelides</taxon>
    </lineage>
</organism>
<dbReference type="AlphaFoldDB" id="A0A9P0P0Q4"/>
<sequence length="137" mass="16182">MTYKYHKNNDCTNEKKFKCLLCNFYNKRTYEIKKHYRSKHPEAETPRAGYYVKIVDTGTTGLLGSVNHKVICEGCNKQFKNHNSWRVHYHLDCMAPKKFGCAYCKFISTRKFSLKTHLTKKHQVDDADLKKLLQARN</sequence>
<dbReference type="Proteomes" id="UP001152888">
    <property type="component" value="Unassembled WGS sequence"/>
</dbReference>
<name>A0A9P0P0Q4_ACAOB</name>
<feature type="domain" description="C2H2-type" evidence="1">
    <location>
        <begin position="17"/>
        <end position="40"/>
    </location>
</feature>
<dbReference type="Gene3D" id="3.30.160.60">
    <property type="entry name" value="Classic Zinc Finger"/>
    <property type="match status" value="2"/>
</dbReference>
<feature type="domain" description="C2H2-type" evidence="1">
    <location>
        <begin position="70"/>
        <end position="90"/>
    </location>
</feature>
<evidence type="ECO:0000313" key="2">
    <source>
        <dbReference type="EMBL" id="CAH1964166.1"/>
    </source>
</evidence>
<comment type="caution">
    <text evidence="2">The sequence shown here is derived from an EMBL/GenBank/DDBJ whole genome shotgun (WGS) entry which is preliminary data.</text>
</comment>
<proteinExistence type="predicted"/>
<protein>
    <recommendedName>
        <fullName evidence="1">C2H2-type domain-containing protein</fullName>
    </recommendedName>
</protein>
<dbReference type="EMBL" id="CAKOFQ010006713">
    <property type="protein sequence ID" value="CAH1964166.1"/>
    <property type="molecule type" value="Genomic_DNA"/>
</dbReference>
<evidence type="ECO:0000313" key="3">
    <source>
        <dbReference type="Proteomes" id="UP001152888"/>
    </source>
</evidence>
<gene>
    <name evidence="2" type="ORF">ACAOBT_LOCUS5630</name>
</gene>